<dbReference type="Proteomes" id="UP000053611">
    <property type="component" value="Unassembled WGS sequence"/>
</dbReference>
<keyword evidence="4" id="KW-1185">Reference proteome</keyword>
<reference evidence="3 4" key="1">
    <citation type="submission" date="2015-03" db="EMBL/GenBank/DDBJ databases">
        <title>Genomics and transcriptomics of the oil-accumulating basidiomycete yeast T. oleaginosus allow insights into substrate utilization and the diverse evolutionary trajectories of mating systems in fungi.</title>
        <authorList>
            <consortium name="DOE Joint Genome Institute"/>
            <person name="Kourist R."/>
            <person name="Kracht O."/>
            <person name="Bracharz F."/>
            <person name="Lipzen A."/>
            <person name="Nolan M."/>
            <person name="Ohm R."/>
            <person name="Grigoriev I."/>
            <person name="Sun S."/>
            <person name="Heitman J."/>
            <person name="Bruck T."/>
            <person name="Nowrousian M."/>
        </authorList>
    </citation>
    <scope>NUCLEOTIDE SEQUENCE [LARGE SCALE GENOMIC DNA]</scope>
    <source>
        <strain evidence="3 4">IBC0246</strain>
    </source>
</reference>
<dbReference type="PANTHER" id="PTHR13261">
    <property type="entry name" value="BRCA2 AND CDKN1A INTERACTING PROTEIN"/>
    <property type="match status" value="1"/>
</dbReference>
<evidence type="ECO:0000313" key="3">
    <source>
        <dbReference type="EMBL" id="KLT46298.1"/>
    </source>
</evidence>
<dbReference type="AlphaFoldDB" id="A0A0J0XZ10"/>
<protein>
    <recommendedName>
        <fullName evidence="5">Protein BCP1</fullName>
    </recommendedName>
</protein>
<evidence type="ECO:0000256" key="1">
    <source>
        <dbReference type="ARBA" id="ARBA00006781"/>
    </source>
</evidence>
<dbReference type="EMBL" id="KQ087178">
    <property type="protein sequence ID" value="KLT46298.1"/>
    <property type="molecule type" value="Genomic_DNA"/>
</dbReference>
<dbReference type="STRING" id="879819.A0A0J0XZ10"/>
<comment type="similarity">
    <text evidence="1">Belongs to the BCP1 family.</text>
</comment>
<dbReference type="Pfam" id="PF13862">
    <property type="entry name" value="BCCIP"/>
    <property type="match status" value="1"/>
</dbReference>
<name>A0A0J0XZ10_9TREE</name>
<dbReference type="OrthoDB" id="27543at2759"/>
<feature type="compositionally biased region" description="Polar residues" evidence="2">
    <location>
        <begin position="1"/>
        <end position="13"/>
    </location>
</feature>
<dbReference type="InterPro" id="IPR025602">
    <property type="entry name" value="BCP1_family"/>
</dbReference>
<organism evidence="3 4">
    <name type="scientific">Cutaneotrichosporon oleaginosum</name>
    <dbReference type="NCBI Taxonomy" id="879819"/>
    <lineage>
        <taxon>Eukaryota</taxon>
        <taxon>Fungi</taxon>
        <taxon>Dikarya</taxon>
        <taxon>Basidiomycota</taxon>
        <taxon>Agaricomycotina</taxon>
        <taxon>Tremellomycetes</taxon>
        <taxon>Trichosporonales</taxon>
        <taxon>Trichosporonaceae</taxon>
        <taxon>Cutaneotrichosporon</taxon>
    </lineage>
</organism>
<gene>
    <name evidence="3" type="ORF">CC85DRAFT_281945</name>
</gene>
<proteinExistence type="inferred from homology"/>
<accession>A0A0J0XZ10</accession>
<feature type="region of interest" description="Disordered" evidence="2">
    <location>
        <begin position="1"/>
        <end position="33"/>
    </location>
</feature>
<sequence>MPNPQLSAISASQAAKRKSAPRDDEGDSDSDSDVSMIDVDFDFMNLNPDVDQIALKRLLRQTLSHDQHLVDVHPLADLILTEGTRLKAGSTIKTEGEESDPWCLLAAVDVNRCHADPALKPFLTYLLSHNPPVAIKTALEGTGPSTAFLFSLRLLNLPLPLIPPLYKMLGSELGESGATFEQFILWGRGYKLEGKEEAMGLELNTVSKTNKKTKGGVEPLAAGSFPYHQEEEMIEARAKATFTYSLKTAPPRDEESFGVEQFGRLILIDAAKLAQAVEAMEKA</sequence>
<dbReference type="GO" id="GO:0005634">
    <property type="term" value="C:nucleus"/>
    <property type="evidence" value="ECO:0007669"/>
    <property type="project" value="TreeGrafter"/>
</dbReference>
<evidence type="ECO:0008006" key="5">
    <source>
        <dbReference type="Google" id="ProtNLM"/>
    </source>
</evidence>
<evidence type="ECO:0000256" key="2">
    <source>
        <dbReference type="SAM" id="MobiDB-lite"/>
    </source>
</evidence>
<evidence type="ECO:0000313" key="4">
    <source>
        <dbReference type="Proteomes" id="UP000053611"/>
    </source>
</evidence>
<dbReference type="PANTHER" id="PTHR13261:SF0">
    <property type="entry name" value="BRCA2 AND CDKN1A-INTERACTING PROTEIN"/>
    <property type="match status" value="1"/>
</dbReference>